<dbReference type="AlphaFoldDB" id="A0A9D4J6R7"/>
<reference evidence="1" key="1">
    <citation type="journal article" date="2019" name="bioRxiv">
        <title>The Genome of the Zebra Mussel, Dreissena polymorpha: A Resource for Invasive Species Research.</title>
        <authorList>
            <person name="McCartney M.A."/>
            <person name="Auch B."/>
            <person name="Kono T."/>
            <person name="Mallez S."/>
            <person name="Zhang Y."/>
            <person name="Obille A."/>
            <person name="Becker A."/>
            <person name="Abrahante J.E."/>
            <person name="Garbe J."/>
            <person name="Badalamenti J.P."/>
            <person name="Herman A."/>
            <person name="Mangelson H."/>
            <person name="Liachko I."/>
            <person name="Sullivan S."/>
            <person name="Sone E.D."/>
            <person name="Koren S."/>
            <person name="Silverstein K.A.T."/>
            <person name="Beckman K.B."/>
            <person name="Gohl D.M."/>
        </authorList>
    </citation>
    <scope>NUCLEOTIDE SEQUENCE</scope>
    <source>
        <strain evidence="1">Duluth1</strain>
        <tissue evidence="1">Whole animal</tissue>
    </source>
</reference>
<gene>
    <name evidence="1" type="ORF">DPMN_150880</name>
</gene>
<dbReference type="EMBL" id="JAIWYP010000007">
    <property type="protein sequence ID" value="KAH3797302.1"/>
    <property type="molecule type" value="Genomic_DNA"/>
</dbReference>
<accession>A0A9D4J6R7</accession>
<proteinExistence type="predicted"/>
<sequence length="71" mass="7293">MVFVDGGCPESVVGDADGDGRARLAGDGDRRYVGPASVCPDELASVHGERLHAQPPGRLGAVDTLTNVYAV</sequence>
<comment type="caution">
    <text evidence="1">The sequence shown here is derived from an EMBL/GenBank/DDBJ whole genome shotgun (WGS) entry which is preliminary data.</text>
</comment>
<organism evidence="1 2">
    <name type="scientific">Dreissena polymorpha</name>
    <name type="common">Zebra mussel</name>
    <name type="synonym">Mytilus polymorpha</name>
    <dbReference type="NCBI Taxonomy" id="45954"/>
    <lineage>
        <taxon>Eukaryota</taxon>
        <taxon>Metazoa</taxon>
        <taxon>Spiralia</taxon>
        <taxon>Lophotrochozoa</taxon>
        <taxon>Mollusca</taxon>
        <taxon>Bivalvia</taxon>
        <taxon>Autobranchia</taxon>
        <taxon>Heteroconchia</taxon>
        <taxon>Euheterodonta</taxon>
        <taxon>Imparidentia</taxon>
        <taxon>Neoheterodontei</taxon>
        <taxon>Myida</taxon>
        <taxon>Dreissenoidea</taxon>
        <taxon>Dreissenidae</taxon>
        <taxon>Dreissena</taxon>
    </lineage>
</organism>
<name>A0A9D4J6R7_DREPO</name>
<protein>
    <submittedName>
        <fullName evidence="1">Uncharacterized protein</fullName>
    </submittedName>
</protein>
<reference evidence="1" key="2">
    <citation type="submission" date="2020-11" db="EMBL/GenBank/DDBJ databases">
        <authorList>
            <person name="McCartney M.A."/>
            <person name="Auch B."/>
            <person name="Kono T."/>
            <person name="Mallez S."/>
            <person name="Becker A."/>
            <person name="Gohl D.M."/>
            <person name="Silverstein K.A.T."/>
            <person name="Koren S."/>
            <person name="Bechman K.B."/>
            <person name="Herman A."/>
            <person name="Abrahante J.E."/>
            <person name="Garbe J."/>
        </authorList>
    </citation>
    <scope>NUCLEOTIDE SEQUENCE</scope>
    <source>
        <strain evidence="1">Duluth1</strain>
        <tissue evidence="1">Whole animal</tissue>
    </source>
</reference>
<evidence type="ECO:0000313" key="1">
    <source>
        <dbReference type="EMBL" id="KAH3797302.1"/>
    </source>
</evidence>
<dbReference type="Proteomes" id="UP000828390">
    <property type="component" value="Unassembled WGS sequence"/>
</dbReference>
<evidence type="ECO:0000313" key="2">
    <source>
        <dbReference type="Proteomes" id="UP000828390"/>
    </source>
</evidence>
<keyword evidence="2" id="KW-1185">Reference proteome</keyword>